<gene>
    <name evidence="1" type="ORF">NCTC503_01469</name>
</gene>
<keyword evidence="2" id="KW-1185">Reference proteome</keyword>
<dbReference type="KEGG" id="hhw:NCTC503_01469"/>
<name>A0A4U9RDC4_HATHI</name>
<dbReference type="RefSeq" id="WP_138210124.1">
    <property type="nucleotide sequence ID" value="NZ_CBCRUQ010000014.1"/>
</dbReference>
<dbReference type="Proteomes" id="UP000308489">
    <property type="component" value="Chromosome 1"/>
</dbReference>
<dbReference type="OrthoDB" id="2665494at2"/>
<sequence>MAKIIAPNKEYTGVSASVSFCNGIGETEKSDLIEWFREHGYTVIEEDVPKKDKSIEEMSVEELVTYAKEHEIDIGKATSQSGIIDKIKEASKLE</sequence>
<evidence type="ECO:0000313" key="2">
    <source>
        <dbReference type="Proteomes" id="UP000308489"/>
    </source>
</evidence>
<organism evidence="1 2">
    <name type="scientific">Hathewaya histolytica</name>
    <name type="common">Clostridium histolyticum</name>
    <dbReference type="NCBI Taxonomy" id="1498"/>
    <lineage>
        <taxon>Bacteria</taxon>
        <taxon>Bacillati</taxon>
        <taxon>Bacillota</taxon>
        <taxon>Clostridia</taxon>
        <taxon>Eubacteriales</taxon>
        <taxon>Clostridiaceae</taxon>
        <taxon>Hathewaya</taxon>
    </lineage>
</organism>
<dbReference type="EMBL" id="LR590481">
    <property type="protein sequence ID" value="VTQ89752.1"/>
    <property type="molecule type" value="Genomic_DNA"/>
</dbReference>
<protein>
    <submittedName>
        <fullName evidence="1">Uncharacterized protein</fullName>
    </submittedName>
</protein>
<evidence type="ECO:0000313" key="1">
    <source>
        <dbReference type="EMBL" id="VTQ89752.1"/>
    </source>
</evidence>
<reference evidence="1 2" key="1">
    <citation type="submission" date="2019-05" db="EMBL/GenBank/DDBJ databases">
        <authorList>
            <consortium name="Pathogen Informatics"/>
        </authorList>
    </citation>
    <scope>NUCLEOTIDE SEQUENCE [LARGE SCALE GENOMIC DNA]</scope>
    <source>
        <strain evidence="1 2">NCTC503</strain>
    </source>
</reference>
<accession>A0A4U9RDC4</accession>
<dbReference type="AlphaFoldDB" id="A0A4U9RDC4"/>
<proteinExistence type="predicted"/>